<reference evidence="1 2" key="1">
    <citation type="journal article" date="2020" name="BMC Genomics">
        <title>Intraspecific diversification of the crop wild relative Brassica cretica Lam. using demographic model selection.</title>
        <authorList>
            <person name="Kioukis A."/>
            <person name="Michalopoulou V.A."/>
            <person name="Briers L."/>
            <person name="Pirintsos S."/>
            <person name="Studholme D.J."/>
            <person name="Pavlidis P."/>
            <person name="Sarris P.F."/>
        </authorList>
    </citation>
    <scope>NUCLEOTIDE SEQUENCE [LARGE SCALE GENOMIC DNA]</scope>
    <source>
        <strain evidence="2">cv. PFS-1207/04</strain>
    </source>
</reference>
<accession>A0ABQ7AJF4</accession>
<keyword evidence="2" id="KW-1185">Reference proteome</keyword>
<dbReference type="Proteomes" id="UP000266723">
    <property type="component" value="Unassembled WGS sequence"/>
</dbReference>
<dbReference type="EMBL" id="QGKV02002055">
    <property type="protein sequence ID" value="KAF3497839.1"/>
    <property type="molecule type" value="Genomic_DNA"/>
</dbReference>
<evidence type="ECO:0000313" key="2">
    <source>
        <dbReference type="Proteomes" id="UP000266723"/>
    </source>
</evidence>
<protein>
    <submittedName>
        <fullName evidence="1">Uncharacterized protein</fullName>
    </submittedName>
</protein>
<proteinExistence type="predicted"/>
<sequence length="63" mass="7202">MRIIGQELENDRYAATKRMLRSVVTQQPNACSARSLRSDVATEFEPKLSRYVATKRPFRSVAT</sequence>
<gene>
    <name evidence="1" type="ORF">DY000_02054292</name>
</gene>
<evidence type="ECO:0000313" key="1">
    <source>
        <dbReference type="EMBL" id="KAF3497839.1"/>
    </source>
</evidence>
<comment type="caution">
    <text evidence="1">The sequence shown here is derived from an EMBL/GenBank/DDBJ whole genome shotgun (WGS) entry which is preliminary data.</text>
</comment>
<organism evidence="1 2">
    <name type="scientific">Brassica cretica</name>
    <name type="common">Mustard</name>
    <dbReference type="NCBI Taxonomy" id="69181"/>
    <lineage>
        <taxon>Eukaryota</taxon>
        <taxon>Viridiplantae</taxon>
        <taxon>Streptophyta</taxon>
        <taxon>Embryophyta</taxon>
        <taxon>Tracheophyta</taxon>
        <taxon>Spermatophyta</taxon>
        <taxon>Magnoliopsida</taxon>
        <taxon>eudicotyledons</taxon>
        <taxon>Gunneridae</taxon>
        <taxon>Pentapetalae</taxon>
        <taxon>rosids</taxon>
        <taxon>malvids</taxon>
        <taxon>Brassicales</taxon>
        <taxon>Brassicaceae</taxon>
        <taxon>Brassiceae</taxon>
        <taxon>Brassica</taxon>
    </lineage>
</organism>
<name>A0ABQ7AJF4_BRACR</name>